<comment type="caution">
    <text evidence="1">The sequence shown here is derived from an EMBL/GenBank/DDBJ whole genome shotgun (WGS) entry which is preliminary data.</text>
</comment>
<accession>A0A8J2VEH9</accession>
<dbReference type="EMBL" id="BMIR01000001">
    <property type="protein sequence ID" value="GGE25793.1"/>
    <property type="molecule type" value="Genomic_DNA"/>
</dbReference>
<gene>
    <name evidence="1" type="ORF">GCM10011391_00220</name>
</gene>
<name>A0A8J2VEH9_9BACL</name>
<keyword evidence="2" id="KW-1185">Reference proteome</keyword>
<sequence length="60" mass="6305">MATKIDKSFPSEEGESIGVAGMLGAIEATTNRPDSVVGEPSHIMAGAALKQLRLPPKRWG</sequence>
<evidence type="ECO:0000313" key="1">
    <source>
        <dbReference type="EMBL" id="GGE25793.1"/>
    </source>
</evidence>
<dbReference type="AlphaFoldDB" id="A0A8J2VEH9"/>
<dbReference type="RefSeq" id="WP_188687648.1">
    <property type="nucleotide sequence ID" value="NZ_BMIR01000001.1"/>
</dbReference>
<reference evidence="1" key="1">
    <citation type="journal article" date="2014" name="Int. J. Syst. Evol. Microbiol.">
        <title>Complete genome sequence of Corynebacterium casei LMG S-19264T (=DSM 44701T), isolated from a smear-ripened cheese.</title>
        <authorList>
            <consortium name="US DOE Joint Genome Institute (JGI-PGF)"/>
            <person name="Walter F."/>
            <person name="Albersmeier A."/>
            <person name="Kalinowski J."/>
            <person name="Ruckert C."/>
        </authorList>
    </citation>
    <scope>NUCLEOTIDE SEQUENCE</scope>
    <source>
        <strain evidence="1">CGMCC 1.15371</strain>
    </source>
</reference>
<dbReference type="Gene3D" id="3.40.50.1000">
    <property type="entry name" value="HAD superfamily/HAD-like"/>
    <property type="match status" value="2"/>
</dbReference>
<protein>
    <submittedName>
        <fullName evidence="1">Uncharacterized protein</fullName>
    </submittedName>
</protein>
<proteinExistence type="predicted"/>
<dbReference type="Proteomes" id="UP000628775">
    <property type="component" value="Unassembled WGS sequence"/>
</dbReference>
<dbReference type="InterPro" id="IPR023214">
    <property type="entry name" value="HAD_sf"/>
</dbReference>
<organism evidence="1 2">
    <name type="scientific">Pullulanibacillus camelliae</name>
    <dbReference type="NCBI Taxonomy" id="1707096"/>
    <lineage>
        <taxon>Bacteria</taxon>
        <taxon>Bacillati</taxon>
        <taxon>Bacillota</taxon>
        <taxon>Bacilli</taxon>
        <taxon>Bacillales</taxon>
        <taxon>Sporolactobacillaceae</taxon>
        <taxon>Pullulanibacillus</taxon>
    </lineage>
</organism>
<evidence type="ECO:0000313" key="2">
    <source>
        <dbReference type="Proteomes" id="UP000628775"/>
    </source>
</evidence>
<reference evidence="1" key="2">
    <citation type="submission" date="2020-09" db="EMBL/GenBank/DDBJ databases">
        <authorList>
            <person name="Sun Q."/>
            <person name="Zhou Y."/>
        </authorList>
    </citation>
    <scope>NUCLEOTIDE SEQUENCE</scope>
    <source>
        <strain evidence="1">CGMCC 1.15371</strain>
    </source>
</reference>